<dbReference type="KEGG" id="mac:MA_0500"/>
<organism evidence="2 3">
    <name type="scientific">Methanosarcina acetivorans (strain ATCC 35395 / DSM 2834 / JCM 12185 / C2A)</name>
    <dbReference type="NCBI Taxonomy" id="188937"/>
    <lineage>
        <taxon>Archaea</taxon>
        <taxon>Methanobacteriati</taxon>
        <taxon>Methanobacteriota</taxon>
        <taxon>Stenosarchaea group</taxon>
        <taxon>Methanomicrobia</taxon>
        <taxon>Methanosarcinales</taxon>
        <taxon>Methanosarcinaceae</taxon>
        <taxon>Methanosarcina</taxon>
    </lineage>
</organism>
<evidence type="ECO:0000313" key="3">
    <source>
        <dbReference type="Proteomes" id="UP000002487"/>
    </source>
</evidence>
<dbReference type="InParanoid" id="Q8TTD7"/>
<dbReference type="EMBL" id="AE010299">
    <property type="protein sequence ID" value="AAM03944.1"/>
    <property type="molecule type" value="Genomic_DNA"/>
</dbReference>
<feature type="compositionally biased region" description="Pro residues" evidence="1">
    <location>
        <begin position="46"/>
        <end position="56"/>
    </location>
</feature>
<dbReference type="Proteomes" id="UP000002487">
    <property type="component" value="Chromosome"/>
</dbReference>
<protein>
    <submittedName>
        <fullName evidence="2">Uncharacterized protein</fullName>
    </submittedName>
</protein>
<feature type="compositionally biased region" description="Polar residues" evidence="1">
    <location>
        <begin position="58"/>
        <end position="71"/>
    </location>
</feature>
<dbReference type="GeneID" id="25392900"/>
<feature type="compositionally biased region" description="Polar residues" evidence="1">
    <location>
        <begin position="26"/>
        <end position="40"/>
    </location>
</feature>
<dbReference type="PROSITE" id="PS51257">
    <property type="entry name" value="PROKAR_LIPOPROTEIN"/>
    <property type="match status" value="1"/>
</dbReference>
<feature type="region of interest" description="Disordered" evidence="1">
    <location>
        <begin position="26"/>
        <end position="72"/>
    </location>
</feature>
<dbReference type="EnsemblBacteria" id="AAM03944">
    <property type="protein sequence ID" value="AAM03944"/>
    <property type="gene ID" value="MA_0500"/>
</dbReference>
<evidence type="ECO:0000313" key="2">
    <source>
        <dbReference type="EMBL" id="AAM03944.1"/>
    </source>
</evidence>
<proteinExistence type="predicted"/>
<dbReference type="OrthoDB" id="137363at2157"/>
<gene>
    <name evidence="2" type="ordered locus">MA_0500</name>
</gene>
<dbReference type="RefSeq" id="WP_011020549.1">
    <property type="nucleotide sequence ID" value="NC_003552.1"/>
</dbReference>
<keyword evidence="3" id="KW-1185">Reference proteome</keyword>
<reference evidence="2 3" key="1">
    <citation type="journal article" date="2002" name="Genome Res.">
        <title>The genome of Methanosarcina acetivorans reveals extensive metabolic and physiological diversity.</title>
        <authorList>
            <person name="Galagan J.E."/>
            <person name="Nusbaum C."/>
            <person name="Roy A."/>
            <person name="Endrizzi M.G."/>
            <person name="Macdonald P."/>
            <person name="FitzHugh W."/>
            <person name="Calvo S."/>
            <person name="Engels R."/>
            <person name="Smirnov S."/>
            <person name="Atnoor D."/>
            <person name="Brown A."/>
            <person name="Allen N."/>
            <person name="Naylor J."/>
            <person name="Stange-Thomann N."/>
            <person name="DeArellano K."/>
            <person name="Johnson R."/>
            <person name="Linton L."/>
            <person name="McEwan P."/>
            <person name="McKernan K."/>
            <person name="Talamas J."/>
            <person name="Tirrell A."/>
            <person name="Ye W."/>
            <person name="Zimmer A."/>
            <person name="Barber R.D."/>
            <person name="Cann I."/>
            <person name="Graham D.E."/>
            <person name="Grahame D.A."/>
            <person name="Guss A."/>
            <person name="Hedderich R."/>
            <person name="Ingram-Smith C."/>
            <person name="Kuettner C.H."/>
            <person name="Krzycki J.A."/>
            <person name="Leigh J.A."/>
            <person name="Li W."/>
            <person name="Liu J."/>
            <person name="Mukhopadhyay B."/>
            <person name="Reeve J.N."/>
            <person name="Smith K."/>
            <person name="Springer T.A."/>
            <person name="Umayam L.A."/>
            <person name="White O."/>
            <person name="White R.H."/>
            <person name="de Macario E.C."/>
            <person name="Ferry J.G."/>
            <person name="Jarrell K.F."/>
            <person name="Jing H."/>
            <person name="Macario A.J.L."/>
            <person name="Paulsen I."/>
            <person name="Pritchett M."/>
            <person name="Sowers K.R."/>
            <person name="Swanson R.V."/>
            <person name="Zinder S.H."/>
            <person name="Lander E."/>
            <person name="Metcalf W.W."/>
            <person name="Birren B."/>
        </authorList>
    </citation>
    <scope>NUCLEOTIDE SEQUENCE [LARGE SCALE GENOMIC DNA]</scope>
    <source>
        <strain evidence="3">ATCC 35395 / DSM 2834 / JCM 12185 / C2A</strain>
    </source>
</reference>
<evidence type="ECO:0000256" key="1">
    <source>
        <dbReference type="SAM" id="MobiDB-lite"/>
    </source>
</evidence>
<name>Q8TTD7_METAC</name>
<sequence>MKFSQLIATIICLSLALIAAGCTDSADTPSEANLTEETSSAEQPTEPQPTELPAPVPTTEQTAAQNESNFPSDKKEGYTLYIINNHGNINHEVTVELFDLKNSSIFNKSYILAPDEQIKSESSVGLADRTRIEVTLDNNTTENEVVLGDLSDVAILYIYIDAHRDDSLDLSIAVP</sequence>
<dbReference type="HOGENOM" id="CLU_1529213_0_0_2"/>
<dbReference type="AlphaFoldDB" id="Q8TTD7"/>
<accession>Q8TTD7</accession>